<reference evidence="3 4" key="1">
    <citation type="submission" date="2024-10" db="EMBL/GenBank/DDBJ databases">
        <title>The Natural Products Discovery Center: Release of the First 8490 Sequenced Strains for Exploring Actinobacteria Biosynthetic Diversity.</title>
        <authorList>
            <person name="Kalkreuter E."/>
            <person name="Kautsar S.A."/>
            <person name="Yang D."/>
            <person name="Bader C.D."/>
            <person name="Teijaro C.N."/>
            <person name="Fluegel L."/>
            <person name="Davis C.M."/>
            <person name="Simpson J.R."/>
            <person name="Lauterbach L."/>
            <person name="Steele A.D."/>
            <person name="Gui C."/>
            <person name="Meng S."/>
            <person name="Li G."/>
            <person name="Viehrig K."/>
            <person name="Ye F."/>
            <person name="Su P."/>
            <person name="Kiefer A.F."/>
            <person name="Nichols A."/>
            <person name="Cepeda A.J."/>
            <person name="Yan W."/>
            <person name="Fan B."/>
            <person name="Jiang Y."/>
            <person name="Adhikari A."/>
            <person name="Zheng C.-J."/>
            <person name="Schuster L."/>
            <person name="Cowan T.M."/>
            <person name="Smanski M.J."/>
            <person name="Chevrette M.G."/>
            <person name="De Carvalho L.P.S."/>
            <person name="Shen B."/>
        </authorList>
    </citation>
    <scope>NUCLEOTIDE SEQUENCE [LARGE SCALE GENOMIC DNA]</scope>
    <source>
        <strain evidence="3 4">NPDC087220</strain>
    </source>
</reference>
<evidence type="ECO:0000256" key="2">
    <source>
        <dbReference type="SAM" id="Phobius"/>
    </source>
</evidence>
<accession>A0ABW8ECW1</accession>
<feature type="transmembrane region" description="Helical" evidence="2">
    <location>
        <begin position="142"/>
        <end position="162"/>
    </location>
</feature>
<dbReference type="RefSeq" id="WP_365510609.1">
    <property type="nucleotide sequence ID" value="NZ_JBFANW010000248.1"/>
</dbReference>
<feature type="compositionally biased region" description="Basic residues" evidence="1">
    <location>
        <begin position="20"/>
        <end position="37"/>
    </location>
</feature>
<comment type="caution">
    <text evidence="3">The sequence shown here is derived from an EMBL/GenBank/DDBJ whole genome shotgun (WGS) entry which is preliminary data.</text>
</comment>
<evidence type="ECO:0000313" key="4">
    <source>
        <dbReference type="Proteomes" id="UP001617351"/>
    </source>
</evidence>
<protein>
    <recommendedName>
        <fullName evidence="5">DUF2637 domain-containing protein</fullName>
    </recommendedName>
</protein>
<name>A0ABW8ECW1_STRT5</name>
<keyword evidence="2" id="KW-0812">Transmembrane</keyword>
<evidence type="ECO:0008006" key="5">
    <source>
        <dbReference type="Google" id="ProtNLM"/>
    </source>
</evidence>
<gene>
    <name evidence="3" type="ORF">ACIO7M_08175</name>
</gene>
<keyword evidence="4" id="KW-1185">Reference proteome</keyword>
<sequence length="321" mass="34320">MTAAPHPHPDTLLFWPGQHHERHEHHERHDRHDRHDRHTLLGTPTAEGSVPWDAAEELAYQLQEASGALQAEPLDRIVFDEPADPVGPAVAGLGVGVGVGAGVGMGMASSATGEWPHPPAHTSHRRTTSGTSAVTLLRTGSLLTSVLVAVIAAVVSLFSGMAICDALRHSAGPRTAHDVVSWWPLLIYGPWVVASLSILRAALHQRRAIHSWSIVLLFSTLATLLCLAQAPRTLAGQAAATLPPIAALACFQQLVRQITLTRPPRQPSPRHRNSRSTRTPAPLPQQAAVRSQAATGLPDFALADRGGNLPPSPGRRFRYGS</sequence>
<keyword evidence="2" id="KW-1133">Transmembrane helix</keyword>
<dbReference type="EMBL" id="JBIUYY010000003">
    <property type="protein sequence ID" value="MFJ2821072.1"/>
    <property type="molecule type" value="Genomic_DNA"/>
</dbReference>
<organism evidence="3 4">
    <name type="scientific">Streptomyces toxytricini</name>
    <name type="common">Actinomyces toxytricini</name>
    <dbReference type="NCBI Taxonomy" id="67369"/>
    <lineage>
        <taxon>Bacteria</taxon>
        <taxon>Bacillati</taxon>
        <taxon>Actinomycetota</taxon>
        <taxon>Actinomycetes</taxon>
        <taxon>Kitasatosporales</taxon>
        <taxon>Streptomycetaceae</taxon>
        <taxon>Streptomyces</taxon>
    </lineage>
</organism>
<keyword evidence="2" id="KW-0472">Membrane</keyword>
<evidence type="ECO:0000313" key="3">
    <source>
        <dbReference type="EMBL" id="MFJ2821072.1"/>
    </source>
</evidence>
<feature type="transmembrane region" description="Helical" evidence="2">
    <location>
        <begin position="182"/>
        <end position="199"/>
    </location>
</feature>
<dbReference type="Proteomes" id="UP001617351">
    <property type="component" value="Unassembled WGS sequence"/>
</dbReference>
<feature type="region of interest" description="Disordered" evidence="1">
    <location>
        <begin position="261"/>
        <end position="321"/>
    </location>
</feature>
<evidence type="ECO:0000256" key="1">
    <source>
        <dbReference type="SAM" id="MobiDB-lite"/>
    </source>
</evidence>
<proteinExistence type="predicted"/>
<feature type="transmembrane region" description="Helical" evidence="2">
    <location>
        <begin position="211"/>
        <end position="230"/>
    </location>
</feature>
<feature type="region of interest" description="Disordered" evidence="1">
    <location>
        <begin position="1"/>
        <end position="48"/>
    </location>
</feature>